<dbReference type="GO" id="GO:0015297">
    <property type="term" value="F:antiporter activity"/>
    <property type="evidence" value="ECO:0007669"/>
    <property type="project" value="InterPro"/>
</dbReference>
<reference evidence="7 8" key="1">
    <citation type="submission" date="2017-01" db="EMBL/GenBank/DDBJ databases">
        <authorList>
            <person name="Abreu V.A."/>
            <person name="Popin R.V."/>
            <person name="Rigonato J."/>
            <person name="Andreote A.P."/>
            <person name="Schaker P.C."/>
            <person name="Hoff-Risseti C."/>
            <person name="Alvarenga D.O."/>
            <person name="Varani A.M."/>
            <person name="Fiore M.F."/>
        </authorList>
    </citation>
    <scope>NUCLEOTIDE SEQUENCE [LARGE SCALE GENOMIC DNA]</scope>
    <source>
        <strain evidence="7 8">CENA302</strain>
    </source>
</reference>
<feature type="transmembrane region" description="Helical" evidence="6">
    <location>
        <begin position="90"/>
        <end position="112"/>
    </location>
</feature>
<dbReference type="InterPro" id="IPR002528">
    <property type="entry name" value="MATE_fam"/>
</dbReference>
<keyword evidence="6" id="KW-0812">Transmembrane</keyword>
<feature type="transmembrane region" description="Helical" evidence="6">
    <location>
        <begin position="201"/>
        <end position="220"/>
    </location>
</feature>
<dbReference type="AlphaFoldDB" id="A0A9Q5QW72"/>
<organism evidence="7 8">
    <name type="scientific">Cylindrospermopsis raciborskii CENA302</name>
    <dbReference type="NCBI Taxonomy" id="1170768"/>
    <lineage>
        <taxon>Bacteria</taxon>
        <taxon>Bacillati</taxon>
        <taxon>Cyanobacteriota</taxon>
        <taxon>Cyanophyceae</taxon>
        <taxon>Nostocales</taxon>
        <taxon>Aphanizomenonaceae</taxon>
        <taxon>Cylindrospermopsis</taxon>
    </lineage>
</organism>
<proteinExistence type="inferred from homology"/>
<evidence type="ECO:0000256" key="2">
    <source>
        <dbReference type="ARBA" id="ARBA00010199"/>
    </source>
</evidence>
<keyword evidence="6" id="KW-0472">Membrane</keyword>
<dbReference type="NCBIfam" id="TIGR00797">
    <property type="entry name" value="matE"/>
    <property type="match status" value="1"/>
</dbReference>
<evidence type="ECO:0000256" key="1">
    <source>
        <dbReference type="ARBA" id="ARBA00003408"/>
    </source>
</evidence>
<protein>
    <recommendedName>
        <fullName evidence="3">Probable multidrug resistance protein NorM</fullName>
    </recommendedName>
    <alternativeName>
        <fullName evidence="5">Multidrug-efflux transporter</fullName>
    </alternativeName>
</protein>
<feature type="transmembrane region" description="Helical" evidence="6">
    <location>
        <begin position="277"/>
        <end position="296"/>
    </location>
</feature>
<dbReference type="CDD" id="cd13131">
    <property type="entry name" value="MATE_NorM_like"/>
    <property type="match status" value="1"/>
</dbReference>
<comment type="similarity">
    <text evidence="2">Belongs to the multi antimicrobial extrusion (MATE) (TC 2.A.66.1) family.</text>
</comment>
<feature type="transmembrane region" description="Helical" evidence="6">
    <location>
        <begin position="48"/>
        <end position="69"/>
    </location>
</feature>
<dbReference type="Proteomes" id="UP000190056">
    <property type="component" value="Unassembled WGS sequence"/>
</dbReference>
<keyword evidence="6" id="KW-1133">Transmembrane helix</keyword>
<accession>A0A9Q5QW72</accession>
<dbReference type="PANTHER" id="PTHR43298">
    <property type="entry name" value="MULTIDRUG RESISTANCE PROTEIN NORM-RELATED"/>
    <property type="match status" value="1"/>
</dbReference>
<evidence type="ECO:0000313" key="7">
    <source>
        <dbReference type="EMBL" id="OPH09517.1"/>
    </source>
</evidence>
<dbReference type="GO" id="GO:0042910">
    <property type="term" value="F:xenobiotic transmembrane transporter activity"/>
    <property type="evidence" value="ECO:0007669"/>
    <property type="project" value="InterPro"/>
</dbReference>
<gene>
    <name evidence="7" type="ORF">CENA302_10295</name>
</gene>
<evidence type="ECO:0000256" key="5">
    <source>
        <dbReference type="ARBA" id="ARBA00031636"/>
    </source>
</evidence>
<dbReference type="GO" id="GO:0005886">
    <property type="term" value="C:plasma membrane"/>
    <property type="evidence" value="ECO:0007669"/>
    <property type="project" value="TreeGrafter"/>
</dbReference>
<feature type="transmembrane region" description="Helical" evidence="6">
    <location>
        <begin position="161"/>
        <end position="181"/>
    </location>
</feature>
<comment type="function">
    <text evidence="1">Multidrug efflux pump.</text>
</comment>
<feature type="transmembrane region" description="Helical" evidence="6">
    <location>
        <begin position="250"/>
        <end position="271"/>
    </location>
</feature>
<dbReference type="Pfam" id="PF01554">
    <property type="entry name" value="MatE"/>
    <property type="match status" value="2"/>
</dbReference>
<sequence length="477" mass="51850">MRSPSKFKFEVFTTLKLSVPLGGIELSEAFTGFIITVMMGWLGLQSLAAGALGVITFYTLVFVCMGVLEGTTSLAAEAFGAGNTDRIRQIFAQGLWLALVFSLPMMLLTWHLDSILLFFGQEKDIIALTSTYLKAIAWGFPAEVCFIIVKEIATAINQPQLISVIALTGIPINIIASYVLMFGKLGLPALGLAGIGWSETFILWVDFLAAAAVLAFHPTFKQYKLFASLQLNKGLLGELWQNGWPLGLEYASTLFLFTLIALFSGYMGTTLLAANEIVVQIIELSLIVPMAVSYAATTQVGQRMGENDPTAAKMAGFATIATGIASMSVIAVILCLFPEQIANIFLDTSEPNHLLAITSAIPLLKISALFLIAFGLNLIALGVLMGIQDIRLPLVINSVFQWGIGMTSGYFFCFYLNWGSIGLWLGLTIGISISTVFLIYRFYSLISEIIQSREVEETLDRSKSTDEDQTPVLKSVS</sequence>
<dbReference type="EMBL" id="MTPU01000047">
    <property type="protein sequence ID" value="OPH09517.1"/>
    <property type="molecule type" value="Genomic_DNA"/>
</dbReference>
<feature type="transmembrane region" description="Helical" evidence="6">
    <location>
        <begin position="21"/>
        <end position="42"/>
    </location>
</feature>
<dbReference type="PANTHER" id="PTHR43298:SF2">
    <property type="entry name" value="FMN_FAD EXPORTER YEEO-RELATED"/>
    <property type="match status" value="1"/>
</dbReference>
<keyword evidence="4" id="KW-0813">Transport</keyword>
<feature type="transmembrane region" description="Helical" evidence="6">
    <location>
        <begin position="424"/>
        <end position="443"/>
    </location>
</feature>
<comment type="caution">
    <text evidence="7">The sequence shown here is derived from an EMBL/GenBank/DDBJ whole genome shotgun (WGS) entry which is preliminary data.</text>
</comment>
<feature type="transmembrane region" description="Helical" evidence="6">
    <location>
        <begin position="317"/>
        <end position="346"/>
    </location>
</feature>
<evidence type="ECO:0000256" key="6">
    <source>
        <dbReference type="SAM" id="Phobius"/>
    </source>
</evidence>
<evidence type="ECO:0000313" key="8">
    <source>
        <dbReference type="Proteomes" id="UP000190056"/>
    </source>
</evidence>
<name>A0A9Q5QW72_9CYAN</name>
<evidence type="ECO:0000256" key="3">
    <source>
        <dbReference type="ARBA" id="ARBA00020268"/>
    </source>
</evidence>
<dbReference type="InterPro" id="IPR050222">
    <property type="entry name" value="MATE_MdtK"/>
</dbReference>
<feature type="transmembrane region" description="Helical" evidence="6">
    <location>
        <begin position="366"/>
        <end position="387"/>
    </location>
</feature>
<feature type="transmembrane region" description="Helical" evidence="6">
    <location>
        <begin position="132"/>
        <end position="149"/>
    </location>
</feature>
<evidence type="ECO:0000256" key="4">
    <source>
        <dbReference type="ARBA" id="ARBA00022448"/>
    </source>
</evidence>
<feature type="transmembrane region" description="Helical" evidence="6">
    <location>
        <begin position="399"/>
        <end position="418"/>
    </location>
</feature>